<organism evidence="1 2">
    <name type="scientific">Streptomyces caledonius</name>
    <dbReference type="NCBI Taxonomy" id="3134107"/>
    <lineage>
        <taxon>Bacteria</taxon>
        <taxon>Bacillati</taxon>
        <taxon>Actinomycetota</taxon>
        <taxon>Actinomycetes</taxon>
        <taxon>Kitasatosporales</taxon>
        <taxon>Streptomycetaceae</taxon>
        <taxon>Streptomyces</taxon>
    </lineage>
</organism>
<protein>
    <recommendedName>
        <fullName evidence="3">Transcriptional regulator</fullName>
    </recommendedName>
</protein>
<accession>A0ABU8UE17</accession>
<gene>
    <name evidence="1" type="ORF">WKI68_42735</name>
</gene>
<evidence type="ECO:0000313" key="1">
    <source>
        <dbReference type="EMBL" id="MEJ8646142.1"/>
    </source>
</evidence>
<dbReference type="EMBL" id="JBBKAM010000004">
    <property type="protein sequence ID" value="MEJ8646142.1"/>
    <property type="molecule type" value="Genomic_DNA"/>
</dbReference>
<keyword evidence="2" id="KW-1185">Reference proteome</keyword>
<reference evidence="1 2" key="1">
    <citation type="submission" date="2024-03" db="EMBL/GenBank/DDBJ databases">
        <title>Novel Streptomyces species of biotechnological and ecological value are a feature of Machair soil.</title>
        <authorList>
            <person name="Prole J.R."/>
            <person name="Goodfellow M."/>
            <person name="Allenby N."/>
            <person name="Ward A.C."/>
        </authorList>
    </citation>
    <scope>NUCLEOTIDE SEQUENCE [LARGE SCALE GENOMIC DNA]</scope>
    <source>
        <strain evidence="1 2">MS1.HAVA.3</strain>
    </source>
</reference>
<sequence length="52" mass="5879">MVEELKAEGFPYARTSWSEVLSGSRPPPRQLIEAVLSRYVTTDRAGRLQESL</sequence>
<evidence type="ECO:0008006" key="3">
    <source>
        <dbReference type="Google" id="ProtNLM"/>
    </source>
</evidence>
<proteinExistence type="predicted"/>
<evidence type="ECO:0000313" key="2">
    <source>
        <dbReference type="Proteomes" id="UP001382904"/>
    </source>
</evidence>
<dbReference type="Proteomes" id="UP001382904">
    <property type="component" value="Unassembled WGS sequence"/>
</dbReference>
<comment type="caution">
    <text evidence="1">The sequence shown here is derived from an EMBL/GenBank/DDBJ whole genome shotgun (WGS) entry which is preliminary data.</text>
</comment>
<name>A0ABU8UE17_9ACTN</name>